<dbReference type="OrthoDB" id="2017782at2759"/>
<organism evidence="2 3">
    <name type="scientific">Fistulifera solaris</name>
    <name type="common">Oleaginous diatom</name>
    <dbReference type="NCBI Taxonomy" id="1519565"/>
    <lineage>
        <taxon>Eukaryota</taxon>
        <taxon>Sar</taxon>
        <taxon>Stramenopiles</taxon>
        <taxon>Ochrophyta</taxon>
        <taxon>Bacillariophyta</taxon>
        <taxon>Bacillariophyceae</taxon>
        <taxon>Bacillariophycidae</taxon>
        <taxon>Naviculales</taxon>
        <taxon>Naviculaceae</taxon>
        <taxon>Fistulifera</taxon>
    </lineage>
</organism>
<feature type="signal peptide" evidence="1">
    <location>
        <begin position="1"/>
        <end position="16"/>
    </location>
</feature>
<dbReference type="EMBL" id="BDSP01000204">
    <property type="protein sequence ID" value="GAX23905.1"/>
    <property type="molecule type" value="Genomic_DNA"/>
</dbReference>
<protein>
    <submittedName>
        <fullName evidence="2">Uncharacterized protein</fullName>
    </submittedName>
</protein>
<sequence length="236" mass="26993">MSTILIIVCFLAIGDAFTPCHTSFHVRSKTSTRLFLAEKTTSNDPYLAQKLVFRGMDAFRNGQVDLSIQLFDQAEALKPSLTPYLWQRGLSYYYADRFAEASQQFRTDVQVNPLDVEEIVWDIGSQMRLRPNEPPNAMALPPGKRDRRKIMAKVYSLFRGEGTEHDLALAGHQSERLSDDFYALFYLGLYCEARGEITKASEYMKQAVRTEYATSFGEKDYMTAVARVHCQLRGWV</sequence>
<dbReference type="Gene3D" id="1.25.40.10">
    <property type="entry name" value="Tetratricopeptide repeat domain"/>
    <property type="match status" value="1"/>
</dbReference>
<keyword evidence="1" id="KW-0732">Signal</keyword>
<dbReference type="PANTHER" id="PTHR47908:SF2">
    <property type="entry name" value="TETRATRICOPEPTIDE REPEAT (TPR)-LIKE SUPERFAMILY PROTEIN"/>
    <property type="match status" value="1"/>
</dbReference>
<dbReference type="SUPFAM" id="SSF48452">
    <property type="entry name" value="TPR-like"/>
    <property type="match status" value="1"/>
</dbReference>
<dbReference type="Proteomes" id="UP000198406">
    <property type="component" value="Unassembled WGS sequence"/>
</dbReference>
<evidence type="ECO:0000313" key="3">
    <source>
        <dbReference type="Proteomes" id="UP000198406"/>
    </source>
</evidence>
<feature type="chain" id="PRO_5012780529" evidence="1">
    <location>
        <begin position="17"/>
        <end position="236"/>
    </location>
</feature>
<dbReference type="SMART" id="SM00028">
    <property type="entry name" value="TPR"/>
    <property type="match status" value="3"/>
</dbReference>
<dbReference type="InterPro" id="IPR019734">
    <property type="entry name" value="TPR_rpt"/>
</dbReference>
<dbReference type="PANTHER" id="PTHR47908">
    <property type="match status" value="1"/>
</dbReference>
<name>A0A1Z5KCM9_FISSO</name>
<dbReference type="AlphaFoldDB" id="A0A1Z5KCM9"/>
<evidence type="ECO:0000313" key="2">
    <source>
        <dbReference type="EMBL" id="GAX23905.1"/>
    </source>
</evidence>
<dbReference type="InParanoid" id="A0A1Z5KCM9"/>
<evidence type="ECO:0000256" key="1">
    <source>
        <dbReference type="SAM" id="SignalP"/>
    </source>
</evidence>
<dbReference type="GO" id="GO:0009507">
    <property type="term" value="C:chloroplast"/>
    <property type="evidence" value="ECO:0007669"/>
    <property type="project" value="TreeGrafter"/>
</dbReference>
<keyword evidence="3" id="KW-1185">Reference proteome</keyword>
<proteinExistence type="predicted"/>
<dbReference type="InterPro" id="IPR011990">
    <property type="entry name" value="TPR-like_helical_dom_sf"/>
</dbReference>
<accession>A0A1Z5KCM9</accession>
<reference evidence="2 3" key="1">
    <citation type="journal article" date="2015" name="Plant Cell">
        <title>Oil accumulation by the oleaginous diatom Fistulifera solaris as revealed by the genome and transcriptome.</title>
        <authorList>
            <person name="Tanaka T."/>
            <person name="Maeda Y."/>
            <person name="Veluchamy A."/>
            <person name="Tanaka M."/>
            <person name="Abida H."/>
            <person name="Marechal E."/>
            <person name="Bowler C."/>
            <person name="Muto M."/>
            <person name="Sunaga Y."/>
            <person name="Tanaka M."/>
            <person name="Yoshino T."/>
            <person name="Taniguchi T."/>
            <person name="Fukuda Y."/>
            <person name="Nemoto M."/>
            <person name="Matsumoto M."/>
            <person name="Wong P.S."/>
            <person name="Aburatani S."/>
            <person name="Fujibuchi W."/>
        </authorList>
    </citation>
    <scope>NUCLEOTIDE SEQUENCE [LARGE SCALE GENOMIC DNA]</scope>
    <source>
        <strain evidence="2 3">JPCC DA0580</strain>
    </source>
</reference>
<gene>
    <name evidence="2" type="ORF">FisN_20Hh112</name>
</gene>
<comment type="caution">
    <text evidence="2">The sequence shown here is derived from an EMBL/GenBank/DDBJ whole genome shotgun (WGS) entry which is preliminary data.</text>
</comment>